<organism evidence="2">
    <name type="scientific">Bacillus mycoides</name>
    <dbReference type="NCBI Taxonomy" id="1405"/>
    <lineage>
        <taxon>Bacteria</taxon>
        <taxon>Bacillati</taxon>
        <taxon>Bacillota</taxon>
        <taxon>Bacilli</taxon>
        <taxon>Bacillales</taxon>
        <taxon>Bacillaceae</taxon>
        <taxon>Bacillus</taxon>
        <taxon>Bacillus cereus group</taxon>
    </lineage>
</organism>
<dbReference type="GO" id="GO:0003677">
    <property type="term" value="F:DNA binding"/>
    <property type="evidence" value="ECO:0007669"/>
    <property type="project" value="InterPro"/>
</dbReference>
<dbReference type="EMBL" id="ACMP01000145">
    <property type="protein sequence ID" value="EEL67862.1"/>
    <property type="molecule type" value="Genomic_DNA"/>
</dbReference>
<proteinExistence type="predicted"/>
<dbReference type="PROSITE" id="PS50943">
    <property type="entry name" value="HTH_CROC1"/>
    <property type="match status" value="1"/>
</dbReference>
<dbReference type="InterPro" id="IPR001387">
    <property type="entry name" value="Cro/C1-type_HTH"/>
</dbReference>
<reference evidence="2" key="1">
    <citation type="journal article" date="2012" name="Genome Res.">
        <title>Genomic characterization of the Bacillus cereus sensu lato species: Backdrop to the evolution of Bacillus anthracis.</title>
        <authorList>
            <person name="Zwick M.E."/>
            <person name="Joseph S.J."/>
            <person name="Didelot X."/>
            <person name="Chen P.E."/>
            <person name="Bishop-Lilly K.A."/>
            <person name="Stewart A.C."/>
            <person name="Willner K."/>
            <person name="Nolan N."/>
            <person name="Lentz S."/>
            <person name="Thomason M.K."/>
            <person name="Sozhamannan S."/>
            <person name="Mateczun A.J."/>
            <person name="Du L."/>
            <person name="Read T.D."/>
        </authorList>
    </citation>
    <scope>NUCLEOTIDE SEQUENCE [LARGE SCALE GENOMIC DNA]</scope>
    <source>
        <strain evidence="2">AH603</strain>
    </source>
</reference>
<dbReference type="AlphaFoldDB" id="C2Y2H0"/>
<feature type="domain" description="HTH cro/C1-type" evidence="1">
    <location>
        <begin position="56"/>
        <end position="112"/>
    </location>
</feature>
<name>C2Y2H0_BACMY</name>
<accession>C2Y2H0</accession>
<dbReference type="Gene3D" id="1.10.260.40">
    <property type="entry name" value="lambda repressor-like DNA-binding domains"/>
    <property type="match status" value="1"/>
</dbReference>
<dbReference type="InterPro" id="IPR010982">
    <property type="entry name" value="Lambda_DNA-bd_dom_sf"/>
</dbReference>
<evidence type="ECO:0000313" key="2">
    <source>
        <dbReference type="EMBL" id="EEL67862.1"/>
    </source>
</evidence>
<dbReference type="HOGENOM" id="CLU_2044931_0_0_9"/>
<dbReference type="CDD" id="cd00093">
    <property type="entry name" value="HTH_XRE"/>
    <property type="match status" value="1"/>
</dbReference>
<sequence length="120" mass="14264">MTYCTKKICTYQQLLQKKRYAKAYHTFKNYMVSFSIKSTDISWVGMKMTKKVIVKINELTKEKGISLRELSRLTDIRHAALSELANQKRQNINFRHIEKIAEAFELDDIREIIDFDKKQN</sequence>
<dbReference type="Pfam" id="PF13443">
    <property type="entry name" value="HTH_26"/>
    <property type="match status" value="1"/>
</dbReference>
<comment type="caution">
    <text evidence="2">The sequence shown here is derived from an EMBL/GenBank/DDBJ whole genome shotgun (WGS) entry which is preliminary data.</text>
</comment>
<gene>
    <name evidence="2" type="ORF">bcere0026_51670</name>
</gene>
<dbReference type="Proteomes" id="UP000001753">
    <property type="component" value="Chromosome"/>
</dbReference>
<protein>
    <submittedName>
        <fullName evidence="2">Transcriptional regulator-related protein</fullName>
    </submittedName>
</protein>
<evidence type="ECO:0000259" key="1">
    <source>
        <dbReference type="PROSITE" id="PS50943"/>
    </source>
</evidence>
<dbReference type="SUPFAM" id="SSF47413">
    <property type="entry name" value="lambda repressor-like DNA-binding domains"/>
    <property type="match status" value="1"/>
</dbReference>
<dbReference type="SMART" id="SM00530">
    <property type="entry name" value="HTH_XRE"/>
    <property type="match status" value="1"/>
</dbReference>